<dbReference type="GO" id="GO:0016887">
    <property type="term" value="F:ATP hydrolysis activity"/>
    <property type="evidence" value="ECO:0007669"/>
    <property type="project" value="TreeGrafter"/>
</dbReference>
<dbReference type="InterPro" id="IPR001752">
    <property type="entry name" value="Kinesin_motor_dom"/>
</dbReference>
<keyword evidence="10" id="KW-1185">Reference proteome</keyword>
<accession>A0A6I8V4K8</accession>
<sequence length="620" mass="70353">MSDSYEAPVREKRSFLMARDPSVDRRCRPRPEKKLRLFDDIHEATESTDGSDSESECASSCGDYATSVPIAEDSSVADTGPQVFLRLRPVGAASKAYSVSEDGKVLVTSAKSENTSNNVNRMEKHFGFTSIFDGSVGQRDVYDICVGPRIVDEECVTIMTYGTSGSGKTYTLLGDDVLAGVIPRGLEHIFTIYLENLYHSPKLKLVNGCIEFLQDETTLREMQISKKLLNLCPDIGGHHERLKEAIQGDHTFETKADPNVSVMIWVSFVEIYNELVYDLLSIPPRQENLGAVPRKSMKITCNKGQVYIKGLTTVFVRSSEEALRLLRLGQQRSTYASTSVNANSSRSHCVFIVDVLKYNSSGMTTQCSYKFCDLAGSERVNNTGTIGLRLKEAKNINTSLMTLGRCLDAASTSRKKPNTDVIPFRDSKLTMLLQAALLGKERLAMIVTVTPLEKFYEENLNVLNFASIAKNIIFKEPLIKQHSTRYSGFFDNSKRNTQYEYIKEIEEDNISLREEIDRLKFDHVLKMQLLEEKLRKELSETYQELMRANKKLWEEETAKKRLMAEREFEFKLGSQKRRYEEQIEDLKDEIEELKSPSSEIDSMDEKEDEPNPSIEILDDE</sequence>
<keyword evidence="3 7" id="KW-0547">Nucleotide-binding</keyword>
<dbReference type="SMART" id="SM00129">
    <property type="entry name" value="KISc"/>
    <property type="match status" value="1"/>
</dbReference>
<dbReference type="InterPro" id="IPR036961">
    <property type="entry name" value="Kinesin_motor_dom_sf"/>
</dbReference>
<dbReference type="RefSeq" id="XP_002138753.2">
    <property type="nucleotide sequence ID" value="XM_002138717.4"/>
</dbReference>
<evidence type="ECO:0000256" key="1">
    <source>
        <dbReference type="ARBA" id="ARBA00004245"/>
    </source>
</evidence>
<reference evidence="11" key="2">
    <citation type="submission" date="2025-08" db="UniProtKB">
        <authorList>
            <consortium name="RefSeq"/>
        </authorList>
    </citation>
    <scope>IDENTIFICATION</scope>
    <source>
        <strain evidence="11">MV-25-SWS-2005</strain>
        <tissue evidence="11">Whole body</tissue>
    </source>
</reference>
<dbReference type="PANTHER" id="PTHR24115">
    <property type="entry name" value="KINESIN-RELATED"/>
    <property type="match status" value="1"/>
</dbReference>
<gene>
    <name evidence="11" type="primary">sub</name>
</gene>
<dbReference type="Proteomes" id="UP000001819">
    <property type="component" value="Chromosome 3"/>
</dbReference>
<comment type="similarity">
    <text evidence="7">Belongs to the TRAFAC class myosin-kinesin ATPase superfamily. Kinesin family.</text>
</comment>
<organism evidence="10 11">
    <name type="scientific">Drosophila pseudoobscura pseudoobscura</name>
    <name type="common">Fruit fly</name>
    <dbReference type="NCBI Taxonomy" id="46245"/>
    <lineage>
        <taxon>Eukaryota</taxon>
        <taxon>Metazoa</taxon>
        <taxon>Ecdysozoa</taxon>
        <taxon>Arthropoda</taxon>
        <taxon>Hexapoda</taxon>
        <taxon>Insecta</taxon>
        <taxon>Pterygota</taxon>
        <taxon>Neoptera</taxon>
        <taxon>Endopterygota</taxon>
        <taxon>Diptera</taxon>
        <taxon>Brachycera</taxon>
        <taxon>Muscomorpha</taxon>
        <taxon>Ephydroidea</taxon>
        <taxon>Drosophilidae</taxon>
        <taxon>Drosophila</taxon>
        <taxon>Sophophora</taxon>
    </lineage>
</organism>
<dbReference type="PANTHER" id="PTHR24115:SF1008">
    <property type="entry name" value="KINESIN-LIKE PROTEIN SUBITO"/>
    <property type="match status" value="1"/>
</dbReference>
<dbReference type="GO" id="GO:0008017">
    <property type="term" value="F:microtubule binding"/>
    <property type="evidence" value="ECO:0007669"/>
    <property type="project" value="InterPro"/>
</dbReference>
<dbReference type="Gene3D" id="3.40.850.10">
    <property type="entry name" value="Kinesin motor domain"/>
    <property type="match status" value="1"/>
</dbReference>
<name>A0A6I8V4K8_DROPS</name>
<evidence type="ECO:0000256" key="2">
    <source>
        <dbReference type="ARBA" id="ARBA00022701"/>
    </source>
</evidence>
<evidence type="ECO:0000256" key="4">
    <source>
        <dbReference type="ARBA" id="ARBA00022840"/>
    </source>
</evidence>
<dbReference type="GO" id="GO:0007018">
    <property type="term" value="P:microtubule-based movement"/>
    <property type="evidence" value="ECO:0007669"/>
    <property type="project" value="InterPro"/>
</dbReference>
<comment type="subcellular location">
    <subcellularLocation>
        <location evidence="1">Cytoplasm</location>
        <location evidence="1">Cytoskeleton</location>
    </subcellularLocation>
</comment>
<dbReference type="PROSITE" id="PS50067">
    <property type="entry name" value="KINESIN_MOTOR_2"/>
    <property type="match status" value="1"/>
</dbReference>
<evidence type="ECO:0000256" key="8">
    <source>
        <dbReference type="SAM" id="MobiDB-lite"/>
    </source>
</evidence>
<keyword evidence="6" id="KW-0963">Cytoplasm</keyword>
<dbReference type="FunCoup" id="A0A6I8V4K8">
    <property type="interactions" value="33"/>
</dbReference>
<dbReference type="PRINTS" id="PR00380">
    <property type="entry name" value="KINESINHEAVY"/>
</dbReference>
<protein>
    <submittedName>
        <fullName evidence="11">Kinesin-like protein subito</fullName>
    </submittedName>
</protein>
<keyword evidence="4 7" id="KW-0067">ATP-binding</keyword>
<dbReference type="GO" id="GO:0005524">
    <property type="term" value="F:ATP binding"/>
    <property type="evidence" value="ECO:0007669"/>
    <property type="project" value="UniProtKB-UniRule"/>
</dbReference>
<dbReference type="SUPFAM" id="SSF52540">
    <property type="entry name" value="P-loop containing nucleoside triphosphate hydrolases"/>
    <property type="match status" value="1"/>
</dbReference>
<feature type="domain" description="Kinesin motor" evidence="9">
    <location>
        <begin position="80"/>
        <end position="472"/>
    </location>
</feature>
<dbReference type="GO" id="GO:0005874">
    <property type="term" value="C:microtubule"/>
    <property type="evidence" value="ECO:0007669"/>
    <property type="project" value="UniProtKB-KW"/>
</dbReference>
<dbReference type="InterPro" id="IPR027640">
    <property type="entry name" value="Kinesin-like_fam"/>
</dbReference>
<dbReference type="Pfam" id="PF00225">
    <property type="entry name" value="Kinesin"/>
    <property type="match status" value="1"/>
</dbReference>
<keyword evidence="6" id="KW-0206">Cytoskeleton</keyword>
<dbReference type="GO" id="GO:0005871">
    <property type="term" value="C:kinesin complex"/>
    <property type="evidence" value="ECO:0007669"/>
    <property type="project" value="TreeGrafter"/>
</dbReference>
<reference evidence="10" key="1">
    <citation type="submission" date="2024-06" db="UniProtKB">
        <authorList>
            <consortium name="RefSeq"/>
        </authorList>
    </citation>
    <scope>NUCLEOTIDE SEQUENCE [LARGE SCALE GENOMIC DNA]</scope>
    <source>
        <strain evidence="10">MV2-25</strain>
    </source>
</reference>
<dbReference type="InParanoid" id="A0A6I8V4K8"/>
<dbReference type="CDD" id="cd00106">
    <property type="entry name" value="KISc"/>
    <property type="match status" value="1"/>
</dbReference>
<evidence type="ECO:0000256" key="5">
    <source>
        <dbReference type="ARBA" id="ARBA00023175"/>
    </source>
</evidence>
<dbReference type="GO" id="GO:0005634">
    <property type="term" value="C:nucleus"/>
    <property type="evidence" value="ECO:0007669"/>
    <property type="project" value="TreeGrafter"/>
</dbReference>
<evidence type="ECO:0000259" key="9">
    <source>
        <dbReference type="PROSITE" id="PS50067"/>
    </source>
</evidence>
<evidence type="ECO:0000313" key="11">
    <source>
        <dbReference type="RefSeq" id="XP_002138753.2"/>
    </source>
</evidence>
<keyword evidence="5 7" id="KW-0505">Motor protein</keyword>
<feature type="region of interest" description="Disordered" evidence="8">
    <location>
        <begin position="587"/>
        <end position="620"/>
    </location>
</feature>
<dbReference type="KEGG" id="dpo:6898776"/>
<feature type="binding site" evidence="7">
    <location>
        <begin position="162"/>
        <end position="169"/>
    </location>
    <ligand>
        <name>ATP</name>
        <dbReference type="ChEBI" id="CHEBI:30616"/>
    </ligand>
</feature>
<evidence type="ECO:0000313" key="10">
    <source>
        <dbReference type="Proteomes" id="UP000001819"/>
    </source>
</evidence>
<feature type="compositionally biased region" description="Acidic residues" evidence="8">
    <location>
        <begin position="601"/>
        <end position="620"/>
    </location>
</feature>
<evidence type="ECO:0000256" key="7">
    <source>
        <dbReference type="PROSITE-ProRule" id="PRU00283"/>
    </source>
</evidence>
<proteinExistence type="inferred from homology"/>
<evidence type="ECO:0000256" key="3">
    <source>
        <dbReference type="ARBA" id="ARBA00022741"/>
    </source>
</evidence>
<evidence type="ECO:0000256" key="6">
    <source>
        <dbReference type="ARBA" id="ARBA00023212"/>
    </source>
</evidence>
<dbReference type="InterPro" id="IPR027417">
    <property type="entry name" value="P-loop_NTPase"/>
</dbReference>
<dbReference type="GO" id="GO:0003777">
    <property type="term" value="F:microtubule motor activity"/>
    <property type="evidence" value="ECO:0007669"/>
    <property type="project" value="InterPro"/>
</dbReference>
<keyword evidence="2" id="KW-0493">Microtubule</keyword>
<dbReference type="AlphaFoldDB" id="A0A6I8V4K8"/>